<dbReference type="InterPro" id="IPR051334">
    <property type="entry name" value="SRPK"/>
</dbReference>
<dbReference type="InterPro" id="IPR000719">
    <property type="entry name" value="Prot_kinase_dom"/>
</dbReference>
<evidence type="ECO:0000313" key="10">
    <source>
        <dbReference type="EMBL" id="OQD71620.1"/>
    </source>
</evidence>
<comment type="catalytic activity">
    <reaction evidence="7">
        <text>L-threonyl-[protein] + ATP = O-phospho-L-threonyl-[protein] + ADP + H(+)</text>
        <dbReference type="Rhea" id="RHEA:46608"/>
        <dbReference type="Rhea" id="RHEA-COMP:11060"/>
        <dbReference type="Rhea" id="RHEA-COMP:11605"/>
        <dbReference type="ChEBI" id="CHEBI:15378"/>
        <dbReference type="ChEBI" id="CHEBI:30013"/>
        <dbReference type="ChEBI" id="CHEBI:30616"/>
        <dbReference type="ChEBI" id="CHEBI:61977"/>
        <dbReference type="ChEBI" id="CHEBI:456216"/>
        <dbReference type="EC" id="2.7.11.1"/>
    </reaction>
</comment>
<dbReference type="Gene3D" id="1.10.510.10">
    <property type="entry name" value="Transferase(Phosphotransferase) domain 1"/>
    <property type="match status" value="1"/>
</dbReference>
<evidence type="ECO:0000256" key="2">
    <source>
        <dbReference type="ARBA" id="ARBA00022527"/>
    </source>
</evidence>
<dbReference type="SMART" id="SM00220">
    <property type="entry name" value="S_TKc"/>
    <property type="match status" value="1"/>
</dbReference>
<dbReference type="InterPro" id="IPR011009">
    <property type="entry name" value="Kinase-like_dom_sf"/>
</dbReference>
<dbReference type="Gene3D" id="3.30.200.20">
    <property type="entry name" value="Phosphorylase Kinase, domain 1"/>
    <property type="match status" value="1"/>
</dbReference>
<keyword evidence="5" id="KW-0418">Kinase</keyword>
<dbReference type="PROSITE" id="PS50011">
    <property type="entry name" value="PROTEIN_KINASE_DOM"/>
    <property type="match status" value="1"/>
</dbReference>
<accession>A0A1V6P3T1</accession>
<dbReference type="AlphaFoldDB" id="A0A1V6P3T1"/>
<dbReference type="PANTHER" id="PTHR47634">
    <property type="entry name" value="PROTEIN KINASE DOMAIN-CONTAINING PROTEIN-RELATED"/>
    <property type="match status" value="1"/>
</dbReference>
<evidence type="ECO:0000256" key="1">
    <source>
        <dbReference type="ARBA" id="ARBA00012513"/>
    </source>
</evidence>
<dbReference type="PANTHER" id="PTHR47634:SF9">
    <property type="entry name" value="PROTEIN KINASE DOMAIN-CONTAINING PROTEIN-RELATED"/>
    <property type="match status" value="1"/>
</dbReference>
<dbReference type="Pfam" id="PF00069">
    <property type="entry name" value="Pkinase"/>
    <property type="match status" value="1"/>
</dbReference>
<evidence type="ECO:0000256" key="3">
    <source>
        <dbReference type="ARBA" id="ARBA00022679"/>
    </source>
</evidence>
<proteinExistence type="predicted"/>
<dbReference type="SUPFAM" id="SSF56112">
    <property type="entry name" value="Protein kinase-like (PK-like)"/>
    <property type="match status" value="1"/>
</dbReference>
<dbReference type="STRING" id="60169.A0A1V6P3T1"/>
<dbReference type="GO" id="GO:0005737">
    <property type="term" value="C:cytoplasm"/>
    <property type="evidence" value="ECO:0007669"/>
    <property type="project" value="TreeGrafter"/>
</dbReference>
<evidence type="ECO:0000259" key="9">
    <source>
        <dbReference type="PROSITE" id="PS50011"/>
    </source>
</evidence>
<sequence length="244" mass="27833">MKMRRFERIHDVVEPVEEYRAGGYHPVHLEDTFHHRYRIVGKWAFGQFSTVWIAEDTRLERHVTLKILKANISSNSRERSILLHLSKVDSHHPGKNHVLQLLDQFEHKGPNGLHLCLVFPVMMSDGQAMTIRGKPRYPGYVREISKQILLGLNYIHDQGLIHGDLQPANILFTLNCDLSGEMITEPEFSPVNWLPGFEVDNSAPRYPISSQRPRGMLDNTAFSTLLVKIGDMGGGLNPFGDTRM</sequence>
<dbReference type="GO" id="GO:0005524">
    <property type="term" value="F:ATP binding"/>
    <property type="evidence" value="ECO:0007669"/>
    <property type="project" value="UniProtKB-KW"/>
</dbReference>
<gene>
    <name evidence="10" type="ORF">PENPOL_c001G02477</name>
</gene>
<keyword evidence="11" id="KW-1185">Reference proteome</keyword>
<comment type="caution">
    <text evidence="10">The sequence shown here is derived from an EMBL/GenBank/DDBJ whole genome shotgun (WGS) entry which is preliminary data.</text>
</comment>
<keyword evidence="4" id="KW-0547">Nucleotide-binding</keyword>
<protein>
    <recommendedName>
        <fullName evidence="1">non-specific serine/threonine protein kinase</fullName>
        <ecNumber evidence="1">2.7.11.1</ecNumber>
    </recommendedName>
</protein>
<dbReference type="GO" id="GO:0004674">
    <property type="term" value="F:protein serine/threonine kinase activity"/>
    <property type="evidence" value="ECO:0007669"/>
    <property type="project" value="UniProtKB-KW"/>
</dbReference>
<dbReference type="EMBL" id="MDYM01000001">
    <property type="protein sequence ID" value="OQD71620.1"/>
    <property type="molecule type" value="Genomic_DNA"/>
</dbReference>
<dbReference type="OrthoDB" id="5979581at2759"/>
<keyword evidence="6" id="KW-0067">ATP-binding</keyword>
<evidence type="ECO:0000256" key="4">
    <source>
        <dbReference type="ARBA" id="ARBA00022741"/>
    </source>
</evidence>
<organism evidence="10 11">
    <name type="scientific">Penicillium polonicum</name>
    <dbReference type="NCBI Taxonomy" id="60169"/>
    <lineage>
        <taxon>Eukaryota</taxon>
        <taxon>Fungi</taxon>
        <taxon>Dikarya</taxon>
        <taxon>Ascomycota</taxon>
        <taxon>Pezizomycotina</taxon>
        <taxon>Eurotiomycetes</taxon>
        <taxon>Eurotiomycetidae</taxon>
        <taxon>Eurotiales</taxon>
        <taxon>Aspergillaceae</taxon>
        <taxon>Penicillium</taxon>
    </lineage>
</organism>
<feature type="domain" description="Protein kinase" evidence="9">
    <location>
        <begin position="37"/>
        <end position="244"/>
    </location>
</feature>
<evidence type="ECO:0000256" key="6">
    <source>
        <dbReference type="ARBA" id="ARBA00022840"/>
    </source>
</evidence>
<evidence type="ECO:0000256" key="8">
    <source>
        <dbReference type="ARBA" id="ARBA00048679"/>
    </source>
</evidence>
<evidence type="ECO:0000256" key="5">
    <source>
        <dbReference type="ARBA" id="ARBA00022777"/>
    </source>
</evidence>
<dbReference type="GO" id="GO:0050684">
    <property type="term" value="P:regulation of mRNA processing"/>
    <property type="evidence" value="ECO:0007669"/>
    <property type="project" value="TreeGrafter"/>
</dbReference>
<keyword evidence="3" id="KW-0808">Transferase</keyword>
<dbReference type="Proteomes" id="UP000191408">
    <property type="component" value="Unassembled WGS sequence"/>
</dbReference>
<name>A0A1V6P3T1_PENPO</name>
<evidence type="ECO:0000256" key="7">
    <source>
        <dbReference type="ARBA" id="ARBA00047899"/>
    </source>
</evidence>
<comment type="catalytic activity">
    <reaction evidence="8">
        <text>L-seryl-[protein] + ATP = O-phospho-L-seryl-[protein] + ADP + H(+)</text>
        <dbReference type="Rhea" id="RHEA:17989"/>
        <dbReference type="Rhea" id="RHEA-COMP:9863"/>
        <dbReference type="Rhea" id="RHEA-COMP:11604"/>
        <dbReference type="ChEBI" id="CHEBI:15378"/>
        <dbReference type="ChEBI" id="CHEBI:29999"/>
        <dbReference type="ChEBI" id="CHEBI:30616"/>
        <dbReference type="ChEBI" id="CHEBI:83421"/>
        <dbReference type="ChEBI" id="CHEBI:456216"/>
        <dbReference type="EC" id="2.7.11.1"/>
    </reaction>
</comment>
<reference evidence="11" key="1">
    <citation type="journal article" date="2017" name="Nat. Microbiol.">
        <title>Global analysis of biosynthetic gene clusters reveals vast potential of secondary metabolite production in Penicillium species.</title>
        <authorList>
            <person name="Nielsen J.C."/>
            <person name="Grijseels S."/>
            <person name="Prigent S."/>
            <person name="Ji B."/>
            <person name="Dainat J."/>
            <person name="Nielsen K.F."/>
            <person name="Frisvad J.C."/>
            <person name="Workman M."/>
            <person name="Nielsen J."/>
        </authorList>
    </citation>
    <scope>NUCLEOTIDE SEQUENCE [LARGE SCALE GENOMIC DNA]</scope>
    <source>
        <strain evidence="11">IBT 4502</strain>
    </source>
</reference>
<dbReference type="GO" id="GO:0000245">
    <property type="term" value="P:spliceosomal complex assembly"/>
    <property type="evidence" value="ECO:0007669"/>
    <property type="project" value="TreeGrafter"/>
</dbReference>
<keyword evidence="2" id="KW-0723">Serine/threonine-protein kinase</keyword>
<dbReference type="GO" id="GO:0005634">
    <property type="term" value="C:nucleus"/>
    <property type="evidence" value="ECO:0007669"/>
    <property type="project" value="TreeGrafter"/>
</dbReference>
<evidence type="ECO:0000313" key="11">
    <source>
        <dbReference type="Proteomes" id="UP000191408"/>
    </source>
</evidence>
<dbReference type="EC" id="2.7.11.1" evidence="1"/>